<dbReference type="GO" id="GO:0001653">
    <property type="term" value="F:peptide receptor activity"/>
    <property type="evidence" value="ECO:0007669"/>
    <property type="project" value="TreeGrafter"/>
</dbReference>
<evidence type="ECO:0000256" key="5">
    <source>
        <dbReference type="ARBA" id="ARBA00022741"/>
    </source>
</evidence>
<feature type="compositionally biased region" description="Low complexity" evidence="14">
    <location>
        <begin position="193"/>
        <end position="216"/>
    </location>
</feature>
<keyword evidence="5" id="KW-0547">Nucleotide-binding</keyword>
<keyword evidence="7 15" id="KW-0472">Membrane</keyword>
<feature type="compositionally biased region" description="Low complexity" evidence="14">
    <location>
        <begin position="509"/>
        <end position="529"/>
    </location>
</feature>
<dbReference type="CDD" id="cd07302">
    <property type="entry name" value="CHD"/>
    <property type="match status" value="1"/>
</dbReference>
<evidence type="ECO:0000256" key="6">
    <source>
        <dbReference type="ARBA" id="ARBA00022989"/>
    </source>
</evidence>
<dbReference type="PROSITE" id="PS50011">
    <property type="entry name" value="PROTEIN_KINASE_DOM"/>
    <property type="match status" value="1"/>
</dbReference>
<dbReference type="PANTHER" id="PTHR11920:SF462">
    <property type="entry name" value="GUANYLATE CYCLASE"/>
    <property type="match status" value="1"/>
</dbReference>
<keyword evidence="4 15" id="KW-0812">Transmembrane</keyword>
<organism evidence="18 19">
    <name type="scientific">Frankliniella fusca</name>
    <dbReference type="NCBI Taxonomy" id="407009"/>
    <lineage>
        <taxon>Eukaryota</taxon>
        <taxon>Metazoa</taxon>
        <taxon>Ecdysozoa</taxon>
        <taxon>Arthropoda</taxon>
        <taxon>Hexapoda</taxon>
        <taxon>Insecta</taxon>
        <taxon>Pterygota</taxon>
        <taxon>Neoptera</taxon>
        <taxon>Paraneoptera</taxon>
        <taxon>Thysanoptera</taxon>
        <taxon>Terebrantia</taxon>
        <taxon>Thripoidea</taxon>
        <taxon>Thripidae</taxon>
        <taxon>Frankliniella</taxon>
    </lineage>
</organism>
<dbReference type="SUPFAM" id="SSF56112">
    <property type="entry name" value="Protein kinase-like (PK-like)"/>
    <property type="match status" value="1"/>
</dbReference>
<dbReference type="PROSITE" id="PS50125">
    <property type="entry name" value="GUANYLATE_CYCLASE_2"/>
    <property type="match status" value="1"/>
</dbReference>
<keyword evidence="6 15" id="KW-1133">Transmembrane helix</keyword>
<dbReference type="EC" id="4.6.1.2" evidence="3 12"/>
<evidence type="ECO:0000256" key="8">
    <source>
        <dbReference type="ARBA" id="ARBA00023180"/>
    </source>
</evidence>
<evidence type="ECO:0000256" key="11">
    <source>
        <dbReference type="RuleBase" id="RU000405"/>
    </source>
</evidence>
<dbReference type="Gene3D" id="1.10.510.10">
    <property type="entry name" value="Transferase(Phosphotransferase) domain 1"/>
    <property type="match status" value="1"/>
</dbReference>
<feature type="region of interest" description="Disordered" evidence="14">
    <location>
        <begin position="509"/>
        <end position="530"/>
    </location>
</feature>
<dbReference type="InterPro" id="IPR001054">
    <property type="entry name" value="A/G_cyclase"/>
</dbReference>
<dbReference type="GO" id="GO:0004672">
    <property type="term" value="F:protein kinase activity"/>
    <property type="evidence" value="ECO:0007669"/>
    <property type="project" value="InterPro"/>
</dbReference>
<evidence type="ECO:0000256" key="12">
    <source>
        <dbReference type="RuleBase" id="RU003431"/>
    </source>
</evidence>
<accession>A0AAE1H082</accession>
<dbReference type="GO" id="GO:0005524">
    <property type="term" value="F:ATP binding"/>
    <property type="evidence" value="ECO:0007669"/>
    <property type="project" value="InterPro"/>
</dbReference>
<evidence type="ECO:0000256" key="1">
    <source>
        <dbReference type="ARBA" id="ARBA00001436"/>
    </source>
</evidence>
<evidence type="ECO:0000259" key="17">
    <source>
        <dbReference type="PROSITE" id="PS50125"/>
    </source>
</evidence>
<dbReference type="GO" id="GO:0005886">
    <property type="term" value="C:plasma membrane"/>
    <property type="evidence" value="ECO:0007669"/>
    <property type="project" value="TreeGrafter"/>
</dbReference>
<dbReference type="Pfam" id="PF00211">
    <property type="entry name" value="Guanylate_cyc"/>
    <property type="match status" value="1"/>
</dbReference>
<dbReference type="FunFam" id="3.30.70.1230:FF:000039">
    <property type="entry name" value="Guanylate cyclase"/>
    <property type="match status" value="1"/>
</dbReference>
<evidence type="ECO:0000256" key="10">
    <source>
        <dbReference type="ARBA" id="ARBA00023293"/>
    </source>
</evidence>
<sequence length="1052" mass="115714">MTDQWEVEARQDDRGGEEQKEKFLRKSSGWWQLAAQALDLALQAADVEVRHRVMIPSEQDGDDTLQDALRPLLVDPVRVVVLCVPIRTALWTRTVAAADRLALVHLPATTLLALHPTSATPFMAHDPASRPRPPPAPHPAGPPGASTVSAGVTITAPEPPSQEGTLRTPSRAPPPPGLTSDAHPELRTTTSDAVTSMRTSTASTRTTTPASATVPAYVTSHRPGATWTGRERPLLPMFLPSASWRPETASGLLVLTSLDSDLKLEDAFLHTEGCPERDLSCPRLEEHLELWHYIQRSWDLLVRTPPNLTSFGGPWEATLVLLDWVSGPAPAGTDGSAAEGGARWRPLLELRVGGGAVAARNASRNASRTSVRALAPRAWPRWKSTLSAGAALGALDGACDAEDDEGCEDDESFLSGGVQLAVLVTAVGFVLLVFLVMATVIRQQLLRKRMSKGPCKILLTPNDLVFPQLPDARRVDEGMEAMLCCWLQQLQEFGGPEVDKPDLLKGSVGSLKSLHPPPGQGKSPGSSGSLARTANNIIVDPKARYNGDLVHLKELPTSGTFELKTKAMDILLTLHGLRHENLNPLLGCLLDSARPSLVMEWCSRGSLEDVLVQDEIKLDWSFRLSLLTDLVRGMKYLHSTPVRVHGRLTSRNCVIDARWVLKVTDYGLPGFYESQGISPAPQTARDLLWTAPELLRDENLRRRGTQPGDVYSFSIVMQEVVLRGEPFCILQLKPEEIIEKLKRPPPLIRPSVSKGAAPPEAINIMRQCWAELPDSRPDFNAVHDQFKTLNHGRKVNFVDTMFQLLEKYSNNLEELIRERTEQLDCEKKKTEQLLNRMLPSQVADKLKMGQPVEPEDYQEVTIYFSDIVGFTAISCHSTPGQVVDLLNDLYTCFDATINAYNVYKVETIGDAYMVVGGLPVRVGDHADQVATMALDLLHQSGRFQIRHLPHTPLRLRIGLHTGPCCAGVVGLTMPRYCLFGDTVNTASRMESTGSAWRIHISEATKKKLDEVNAYSIEYRGMTELKGKGLMPTYWLLGKKGFDKELPIPPPIG</sequence>
<protein>
    <recommendedName>
        <fullName evidence="3 12">Guanylate cyclase</fullName>
        <ecNumber evidence="3 12">4.6.1.2</ecNumber>
    </recommendedName>
</protein>
<keyword evidence="10 12" id="KW-0141">cGMP biosynthesis</keyword>
<evidence type="ECO:0000256" key="13">
    <source>
        <dbReference type="SAM" id="Coils"/>
    </source>
</evidence>
<gene>
    <name evidence="18" type="ORF">KUF71_022153</name>
</gene>
<dbReference type="GO" id="GO:0004383">
    <property type="term" value="F:guanylate cyclase activity"/>
    <property type="evidence" value="ECO:0007669"/>
    <property type="project" value="UniProtKB-EC"/>
</dbReference>
<dbReference type="SMART" id="SM00044">
    <property type="entry name" value="CYCc"/>
    <property type="match status" value="1"/>
</dbReference>
<dbReference type="InterPro" id="IPR000719">
    <property type="entry name" value="Prot_kinase_dom"/>
</dbReference>
<dbReference type="InterPro" id="IPR018297">
    <property type="entry name" value="A/G_cyclase_CS"/>
</dbReference>
<evidence type="ECO:0000256" key="9">
    <source>
        <dbReference type="ARBA" id="ARBA00023239"/>
    </source>
</evidence>
<dbReference type="GO" id="GO:0004016">
    <property type="term" value="F:adenylate cyclase activity"/>
    <property type="evidence" value="ECO:0007669"/>
    <property type="project" value="TreeGrafter"/>
</dbReference>
<evidence type="ECO:0000256" key="15">
    <source>
        <dbReference type="SAM" id="Phobius"/>
    </source>
</evidence>
<dbReference type="InterPro" id="IPR001245">
    <property type="entry name" value="Ser-Thr/Tyr_kinase_cat_dom"/>
</dbReference>
<evidence type="ECO:0000256" key="3">
    <source>
        <dbReference type="ARBA" id="ARBA00012202"/>
    </source>
</evidence>
<comment type="similarity">
    <text evidence="11">Belongs to the adenylyl cyclase class-4/guanylyl cyclase family.</text>
</comment>
<evidence type="ECO:0000313" key="19">
    <source>
        <dbReference type="Proteomes" id="UP001219518"/>
    </source>
</evidence>
<reference evidence="18" key="2">
    <citation type="journal article" date="2023" name="BMC Genomics">
        <title>Pest status, molecular evolution, and epigenetic factors derived from the genome assembly of Frankliniella fusca, a thysanopteran phytovirus vector.</title>
        <authorList>
            <person name="Catto M.A."/>
            <person name="Labadie P.E."/>
            <person name="Jacobson A.L."/>
            <person name="Kennedy G.G."/>
            <person name="Srinivasan R."/>
            <person name="Hunt B.G."/>
        </authorList>
    </citation>
    <scope>NUCLEOTIDE SEQUENCE</scope>
    <source>
        <strain evidence="18">PL_HMW_Pooled</strain>
    </source>
</reference>
<keyword evidence="9 11" id="KW-0456">Lyase</keyword>
<comment type="caution">
    <text evidence="18">The sequence shown here is derived from an EMBL/GenBank/DDBJ whole genome shotgun (WGS) entry which is preliminary data.</text>
</comment>
<feature type="transmembrane region" description="Helical" evidence="15">
    <location>
        <begin position="420"/>
        <end position="441"/>
    </location>
</feature>
<proteinExistence type="inferred from homology"/>
<feature type="domain" description="Protein kinase" evidence="16">
    <location>
        <begin position="516"/>
        <end position="786"/>
    </location>
</feature>
<dbReference type="EMBL" id="JAHWGI010000295">
    <property type="protein sequence ID" value="KAK3912565.1"/>
    <property type="molecule type" value="Genomic_DNA"/>
</dbReference>
<evidence type="ECO:0000256" key="7">
    <source>
        <dbReference type="ARBA" id="ARBA00023136"/>
    </source>
</evidence>
<keyword evidence="13" id="KW-0175">Coiled coil</keyword>
<comment type="subcellular location">
    <subcellularLocation>
        <location evidence="2">Membrane</location>
        <topology evidence="2">Single-pass membrane protein</topology>
    </subcellularLocation>
</comment>
<evidence type="ECO:0000256" key="4">
    <source>
        <dbReference type="ARBA" id="ARBA00022692"/>
    </source>
</evidence>
<evidence type="ECO:0000259" key="16">
    <source>
        <dbReference type="PROSITE" id="PS50011"/>
    </source>
</evidence>
<keyword evidence="8" id="KW-0325">Glycoprotein</keyword>
<dbReference type="InterPro" id="IPR011009">
    <property type="entry name" value="Kinase-like_dom_sf"/>
</dbReference>
<dbReference type="SUPFAM" id="SSF55073">
    <property type="entry name" value="Nucleotide cyclase"/>
    <property type="match status" value="1"/>
</dbReference>
<evidence type="ECO:0000256" key="2">
    <source>
        <dbReference type="ARBA" id="ARBA00004167"/>
    </source>
</evidence>
<dbReference type="GO" id="GO:0007168">
    <property type="term" value="P:receptor guanylyl cyclase signaling pathway"/>
    <property type="evidence" value="ECO:0007669"/>
    <property type="project" value="TreeGrafter"/>
</dbReference>
<name>A0AAE1H082_9NEOP</name>
<comment type="catalytic activity">
    <reaction evidence="1 12">
        <text>GTP = 3',5'-cyclic GMP + diphosphate</text>
        <dbReference type="Rhea" id="RHEA:13665"/>
        <dbReference type="ChEBI" id="CHEBI:33019"/>
        <dbReference type="ChEBI" id="CHEBI:37565"/>
        <dbReference type="ChEBI" id="CHEBI:57746"/>
        <dbReference type="EC" id="4.6.1.2"/>
    </reaction>
</comment>
<feature type="domain" description="Guanylate cyclase" evidence="17">
    <location>
        <begin position="861"/>
        <end position="990"/>
    </location>
</feature>
<dbReference type="AlphaFoldDB" id="A0AAE1H082"/>
<feature type="region of interest" description="Disordered" evidence="14">
    <location>
        <begin position="122"/>
        <end position="229"/>
    </location>
</feature>
<reference evidence="18" key="1">
    <citation type="submission" date="2021-07" db="EMBL/GenBank/DDBJ databases">
        <authorList>
            <person name="Catto M.A."/>
            <person name="Jacobson A."/>
            <person name="Kennedy G."/>
            <person name="Labadie P."/>
            <person name="Hunt B.G."/>
            <person name="Srinivasan R."/>
        </authorList>
    </citation>
    <scope>NUCLEOTIDE SEQUENCE</scope>
    <source>
        <strain evidence="18">PL_HMW_Pooled</strain>
        <tissue evidence="18">Head</tissue>
    </source>
</reference>
<dbReference type="InterPro" id="IPR029787">
    <property type="entry name" value="Nucleotide_cyclase"/>
</dbReference>
<dbReference type="Pfam" id="PF07714">
    <property type="entry name" value="PK_Tyr_Ser-Thr"/>
    <property type="match status" value="1"/>
</dbReference>
<dbReference type="Proteomes" id="UP001219518">
    <property type="component" value="Unassembled WGS sequence"/>
</dbReference>
<keyword evidence="19" id="KW-1185">Reference proteome</keyword>
<evidence type="ECO:0000313" key="18">
    <source>
        <dbReference type="EMBL" id="KAK3912565.1"/>
    </source>
</evidence>
<evidence type="ECO:0000256" key="14">
    <source>
        <dbReference type="SAM" id="MobiDB-lite"/>
    </source>
</evidence>
<dbReference type="FunFam" id="1.10.510.10:FF:000801">
    <property type="entry name" value="Guanylate cyclase"/>
    <property type="match status" value="1"/>
</dbReference>
<feature type="compositionally biased region" description="Pro residues" evidence="14">
    <location>
        <begin position="130"/>
        <end position="142"/>
    </location>
</feature>
<dbReference type="PROSITE" id="PS00452">
    <property type="entry name" value="GUANYLATE_CYCLASE_1"/>
    <property type="match status" value="1"/>
</dbReference>
<feature type="coiled-coil region" evidence="13">
    <location>
        <begin position="798"/>
        <end position="829"/>
    </location>
</feature>
<dbReference type="Gene3D" id="3.30.70.1230">
    <property type="entry name" value="Nucleotide cyclase"/>
    <property type="match status" value="1"/>
</dbReference>
<dbReference type="GO" id="GO:0035556">
    <property type="term" value="P:intracellular signal transduction"/>
    <property type="evidence" value="ECO:0007669"/>
    <property type="project" value="InterPro"/>
</dbReference>
<dbReference type="InterPro" id="IPR050401">
    <property type="entry name" value="Cyclic_nucleotide_synthase"/>
</dbReference>
<dbReference type="PANTHER" id="PTHR11920">
    <property type="entry name" value="GUANYLYL CYCLASE"/>
    <property type="match status" value="1"/>
</dbReference>